<dbReference type="Pfam" id="PF00580">
    <property type="entry name" value="UvrD-helicase"/>
    <property type="match status" value="1"/>
</dbReference>
<dbReference type="InterPro" id="IPR039904">
    <property type="entry name" value="TRANK1"/>
</dbReference>
<dbReference type="GO" id="GO:0005524">
    <property type="term" value="F:ATP binding"/>
    <property type="evidence" value="ECO:0007669"/>
    <property type="project" value="UniProtKB-UniRule"/>
</dbReference>
<proteinExistence type="predicted"/>
<keyword evidence="2 5" id="KW-0378">Hydrolase</keyword>
<evidence type="ECO:0000313" key="10">
    <source>
        <dbReference type="Proteomes" id="UP000281549"/>
    </source>
</evidence>
<keyword evidence="4 5" id="KW-0067">ATP-binding</keyword>
<dbReference type="PANTHER" id="PTHR21529:SF4">
    <property type="entry name" value="TPR AND ANKYRIN REPEAT-CONTAINING PROTEIN 1"/>
    <property type="match status" value="1"/>
</dbReference>
<name>A0A4P9YFR7_ROZAC</name>
<dbReference type="GO" id="GO:0004386">
    <property type="term" value="F:helicase activity"/>
    <property type="evidence" value="ECO:0007669"/>
    <property type="project" value="UniProtKB-UniRule"/>
</dbReference>
<dbReference type="Gene3D" id="3.40.50.300">
    <property type="entry name" value="P-loop containing nucleotide triphosphate hydrolases"/>
    <property type="match status" value="2"/>
</dbReference>
<feature type="region of interest" description="Disordered" evidence="7">
    <location>
        <begin position="1076"/>
        <end position="1130"/>
    </location>
</feature>
<dbReference type="InterPro" id="IPR014016">
    <property type="entry name" value="UvrD-like_ATP-bd"/>
</dbReference>
<evidence type="ECO:0000259" key="8">
    <source>
        <dbReference type="PROSITE" id="PS51198"/>
    </source>
</evidence>
<dbReference type="PROSITE" id="PS51198">
    <property type="entry name" value="UVRD_HELICASE_ATP_BIND"/>
    <property type="match status" value="1"/>
</dbReference>
<dbReference type="Proteomes" id="UP000281549">
    <property type="component" value="Unassembled WGS sequence"/>
</dbReference>
<dbReference type="SUPFAM" id="SSF52540">
    <property type="entry name" value="P-loop containing nucleoside triphosphate hydrolases"/>
    <property type="match status" value="1"/>
</dbReference>
<evidence type="ECO:0000313" key="9">
    <source>
        <dbReference type="EMBL" id="RKP18337.1"/>
    </source>
</evidence>
<evidence type="ECO:0000256" key="4">
    <source>
        <dbReference type="ARBA" id="ARBA00022840"/>
    </source>
</evidence>
<keyword evidence="3 5" id="KW-0347">Helicase</keyword>
<feature type="compositionally biased region" description="Polar residues" evidence="7">
    <location>
        <begin position="1115"/>
        <end position="1130"/>
    </location>
</feature>
<dbReference type="InterPro" id="IPR027417">
    <property type="entry name" value="P-loop_NTPase"/>
</dbReference>
<dbReference type="PANTHER" id="PTHR21529">
    <property type="entry name" value="MAMMARY TURMOR VIRUS RECEPTOR HOMOLOG 1, 2 MTVR1, 2"/>
    <property type="match status" value="1"/>
</dbReference>
<reference evidence="10" key="1">
    <citation type="journal article" date="2018" name="Nat. Microbiol.">
        <title>Leveraging single-cell genomics to expand the fungal tree of life.</title>
        <authorList>
            <person name="Ahrendt S.R."/>
            <person name="Quandt C.A."/>
            <person name="Ciobanu D."/>
            <person name="Clum A."/>
            <person name="Salamov A."/>
            <person name="Andreopoulos B."/>
            <person name="Cheng J.F."/>
            <person name="Woyke T."/>
            <person name="Pelin A."/>
            <person name="Henrissat B."/>
            <person name="Reynolds N.K."/>
            <person name="Benny G.L."/>
            <person name="Smith M.E."/>
            <person name="James T.Y."/>
            <person name="Grigoriev I.V."/>
        </authorList>
    </citation>
    <scope>NUCLEOTIDE SEQUENCE [LARGE SCALE GENOMIC DNA]</scope>
    <source>
        <strain evidence="10">CSF55</strain>
    </source>
</reference>
<evidence type="ECO:0000256" key="1">
    <source>
        <dbReference type="ARBA" id="ARBA00022741"/>
    </source>
</evidence>
<feature type="compositionally biased region" description="Basic and acidic residues" evidence="7">
    <location>
        <begin position="1076"/>
        <end position="1085"/>
    </location>
</feature>
<feature type="non-terminal residue" evidence="9">
    <location>
        <position position="1"/>
    </location>
</feature>
<dbReference type="EMBL" id="ML005489">
    <property type="protein sequence ID" value="RKP18337.1"/>
    <property type="molecule type" value="Genomic_DNA"/>
</dbReference>
<evidence type="ECO:0000256" key="3">
    <source>
        <dbReference type="ARBA" id="ARBA00022806"/>
    </source>
</evidence>
<accession>A0A4P9YFR7</accession>
<feature type="coiled-coil region" evidence="6">
    <location>
        <begin position="738"/>
        <end position="765"/>
    </location>
</feature>
<gene>
    <name evidence="9" type="ORF">ROZALSC1DRAFT_23328</name>
</gene>
<protein>
    <submittedName>
        <fullName evidence="9">P-loop containing nucleoside triphosphate hydrolase protein</fullName>
    </submittedName>
</protein>
<evidence type="ECO:0000256" key="5">
    <source>
        <dbReference type="PROSITE-ProRule" id="PRU00560"/>
    </source>
</evidence>
<organism evidence="9 10">
    <name type="scientific">Rozella allomycis (strain CSF55)</name>
    <dbReference type="NCBI Taxonomy" id="988480"/>
    <lineage>
        <taxon>Eukaryota</taxon>
        <taxon>Fungi</taxon>
        <taxon>Fungi incertae sedis</taxon>
        <taxon>Cryptomycota</taxon>
        <taxon>Cryptomycota incertae sedis</taxon>
        <taxon>Rozella</taxon>
    </lineage>
</organism>
<evidence type="ECO:0000256" key="7">
    <source>
        <dbReference type="SAM" id="MobiDB-lite"/>
    </source>
</evidence>
<sequence>LDENRIIYPNRFDLAETTGIKRFDCVDQAQANLTNSKESNLSCKIYSLNSEALEFLLENNFEDYKELPYLLEDTENKIVKYKKNLIIVGRSGTGKTSVISRRLLCVSFNNFKSHLNGKQLFLTASEILCRNVKEEYEMQISKINKIKKMNIESDAKFLSFKRLLIYLDSFCEDRMLMNELEYEKYKMRMSVGKGNASSVNKLKRNNLKSFENNFVGFEKFHRKYFKGSFNNLIENKRCLEMSKYIKQGETRRSKLNKVDYEQIYQLYLKYEKNKNENGDFDISDICFHLFNQLHQNDNLAVFDYIYIDEIQDLLPIQMALIKLLMRRDNQTLFTLAGDQVQCITEGNIFKFEIIKDLFYYFIADNKNDYKNSSILPHLFQLKKNFRSQANILKVGNFVTRLIHFFFPSEIDKLEDEVGAINSTMKPTILNHRNIENFLIYLYGDSNSLGADQVILVKDEFKKMELERILEENNKKAQVLTITESKGLEFSDVVIFDFFKSSLLENKWRYLTILDKIVQEDLNENFAEKMNTYFKGKNSNFEHSNNSTFFNDLKFLYVGITRAKNLLVFFDTSENSLYFFNLLINFKLAEYENKNYTLAVKSSDSEWNKKGNEFFNKEMYVQALNCFKNTDNVYKISYCQAKIYELESKSLSKNQKQSLLKKAAIEFEKIDEFKLAAECFFNADDFVKAGNLFLKIQDYDNSLLCFRNAKCYEKAFEIIVNHQNEFKVIDKELKLQFLKEIANYLIEKEKRDKERLQRESVEREKLQGKGDVKEKVEGSAKITTGLSAGRVIDEIKEKDFIYSLLDENQDYINNYIDHLEQKGNKRLCVDLLVDKADNIERAAMIVSKSSELKKDYPDLMFKTLISSYSIYQFKFDLKNENLIIDEILKNKDYKVFDQFNEHKNILFYRNFGFLNVNKNGDYVKLYGWHSNLNKSFKNLEKSSFLTSINKISNNFKCKFVGEIISYFALINFNVELINGELIAKVVNDTVAKYDNVAKDDKDDNVNVAKVEEVTVVNVANDVKECSGTVVEGVDSKDCSDTVVECSDTVLVNDANDSNVTSECSDIVDFSGVNEDKESKEITDKDTLNTNNECAPVDISNSKSNDQSDATLKDSCSDTVTTNPSNDNLKTSNEIQDKSNLTKELDNFFKEKCFVDQMENLLKLKNCILTFSDISDIENNFHFNLISTFSNLMIKYSTLVLNQSSNQKQFKFILSEFLSSCSIVLRMKSFPLKFSFYIIHQLLVYNSFQSGYFIFKIIHENLESSFKKISDILKSTIRPELLFYRVLGCTNQYCRIIQDIYYNYFEDFDPLSVIYLLERLILCQLTLQKGGLVDLIVTKSLLFNHIYPLYNVLFFKNLNGISENNHGLNRELDTLCKFLSLMHNDELGSWFNQYNYSLDDEDFFISRLNQLKVIFALNTLPLNNHLLPKDYFNLENDLDLLEFKSDLYILESTNKNSIIPTISISHLLSETNSDNVNEGGNKIDVVESLLLSNRIVYSLKKWLEKARITIYQNSYENTLQIIDEIPVDNPKFIKFKKTFSNTHKEFRDLVKSKLPIHSKLILLNILHSIFTDYKEINFKELEDAKDYKEIDVDELDEESHLTVIIQSFIHSLKEYENTLASFKKQKRSKLDSN</sequence>
<dbReference type="GO" id="GO:0016787">
    <property type="term" value="F:hydrolase activity"/>
    <property type="evidence" value="ECO:0007669"/>
    <property type="project" value="UniProtKB-UniRule"/>
</dbReference>
<keyword evidence="6" id="KW-0175">Coiled coil</keyword>
<keyword evidence="1 5" id="KW-0547">Nucleotide-binding</keyword>
<feature type="binding site" evidence="5">
    <location>
        <begin position="89"/>
        <end position="96"/>
    </location>
    <ligand>
        <name>ATP</name>
        <dbReference type="ChEBI" id="CHEBI:30616"/>
    </ligand>
</feature>
<feature type="compositionally biased region" description="Polar residues" evidence="7">
    <location>
        <begin position="1086"/>
        <end position="1108"/>
    </location>
</feature>
<evidence type="ECO:0000256" key="6">
    <source>
        <dbReference type="SAM" id="Coils"/>
    </source>
</evidence>
<evidence type="ECO:0000256" key="2">
    <source>
        <dbReference type="ARBA" id="ARBA00022801"/>
    </source>
</evidence>
<feature type="domain" description="UvrD-like helicase ATP-binding" evidence="8">
    <location>
        <begin position="68"/>
        <end position="388"/>
    </location>
</feature>